<dbReference type="Proteomes" id="UP000032431">
    <property type="component" value="Chromosome I"/>
</dbReference>
<dbReference type="HOGENOM" id="CLU_456130_0_0_9"/>
<dbReference type="OrthoDB" id="9768004at2"/>
<evidence type="ECO:0000313" key="1">
    <source>
        <dbReference type="EMBL" id="CDZ23725.1"/>
    </source>
</evidence>
<dbReference type="SUPFAM" id="SSF51445">
    <property type="entry name" value="(Trans)glycosidases"/>
    <property type="match status" value="1"/>
</dbReference>
<reference evidence="2" key="1">
    <citation type="submission" date="2014-07" db="EMBL/GenBank/DDBJ databases">
        <authorList>
            <person name="Wibberg D."/>
        </authorList>
    </citation>
    <scope>NUCLEOTIDE SEQUENCE [LARGE SCALE GENOMIC DNA]</scope>
    <source>
        <strain evidence="2">DG5</strain>
    </source>
</reference>
<dbReference type="Gene3D" id="3.20.20.80">
    <property type="entry name" value="Glycosidases"/>
    <property type="match status" value="1"/>
</dbReference>
<accession>A0A078KRE2</accession>
<organism evidence="1 2">
    <name type="scientific">[Clostridium] cellulosi</name>
    <dbReference type="NCBI Taxonomy" id="29343"/>
    <lineage>
        <taxon>Bacteria</taxon>
        <taxon>Bacillati</taxon>
        <taxon>Bacillota</taxon>
        <taxon>Clostridia</taxon>
        <taxon>Eubacteriales</taxon>
        <taxon>Oscillospiraceae</taxon>
        <taxon>Oscillospiraceae incertae sedis</taxon>
    </lineage>
</organism>
<dbReference type="AlphaFoldDB" id="A0A078KRE2"/>
<dbReference type="PATRIC" id="fig|29343.3.peg.616"/>
<dbReference type="CDD" id="cd00551">
    <property type="entry name" value="AmyAc_family"/>
    <property type="match status" value="1"/>
</dbReference>
<gene>
    <name evidence="1" type="ORF">CCDG5_0594</name>
</gene>
<proteinExistence type="predicted"/>
<evidence type="ECO:0000313" key="2">
    <source>
        <dbReference type="Proteomes" id="UP000032431"/>
    </source>
</evidence>
<dbReference type="STRING" id="29343.CCDG5_0594"/>
<sequence>MINHDTVNKRFYIKNNTLHTVIDYSRGVKIAEFCNGFTTIKSNVNKELIVLDFIGRRYSSADFSVKSAAAVSDKTRELAVILLENKELAVDIRVNFLNDKKDTLNIIIQVADHYKDGIPHNMYFHSPFLAGIEYSGDDIYYYPGAPLKAQDGTMVVRPVNETIVATDIKLPLVVCDRKNKFGFSVRFPLSSDLMDEGAAQNRNIALTQISSADELKNHRVPLAPDSTFNDSTEFEIIGLRGGWPEAFDRFREIWQSDYELSEYRRKDLKWFNDCVVHNFCFLYGNEGFDLDKKRVDVEKLLKSGEDFGGYDTVTIWNSYPHLGVDKRSQWDYYDDFPGGRQALKEMVDEFHKHGVKVFLPFLPWDRGYDESTRTMSDNLAKLIEDTGADGVHLDTMETLPDCYRKKLDKLRPGIVLTSENHPMKKRPLEIITTSWDEFWTAGCMPQIDILRFMLPCHIAPAVSRWYRKEDKDKLINYAVFGAEPIVIWQDVFGRWMPYTEKQKAKIKLWKKVYLENKSVYQGSRPIPIYPVKPKKLYCNLFSADDGSQDIYSLYNDTDSSIDGEILTLADPDKNELSVVFGDAKAEISNGNLYASIPPKEVVHIRLKRPRNMH</sequence>
<dbReference type="KEGG" id="ccel:CCDG5_0594"/>
<name>A0A078KRE2_9FIRM</name>
<dbReference type="EMBL" id="LM995447">
    <property type="protein sequence ID" value="CDZ23725.1"/>
    <property type="molecule type" value="Genomic_DNA"/>
</dbReference>
<keyword evidence="2" id="KW-1185">Reference proteome</keyword>
<dbReference type="InterPro" id="IPR017853">
    <property type="entry name" value="GH"/>
</dbReference>
<protein>
    <submittedName>
        <fullName evidence="1">Uncharacterized protein</fullName>
    </submittedName>
</protein>